<evidence type="ECO:0000313" key="3">
    <source>
        <dbReference type="Proteomes" id="UP000577386"/>
    </source>
</evidence>
<dbReference type="EMBL" id="JACJIJ010000002">
    <property type="protein sequence ID" value="MBA9057186.1"/>
    <property type="molecule type" value="Genomic_DNA"/>
</dbReference>
<accession>A0A7W3NVJ7</accession>
<reference evidence="2 3" key="1">
    <citation type="submission" date="2020-08" db="EMBL/GenBank/DDBJ databases">
        <title>Sequencing the genomes of 1000 actinobacteria strains.</title>
        <authorList>
            <person name="Klenk H.-P."/>
        </authorList>
    </citation>
    <scope>NUCLEOTIDE SEQUENCE [LARGE SCALE GENOMIC DNA]</scope>
    <source>
        <strain evidence="2 3">DSM 41827</strain>
    </source>
</reference>
<name>A0A7W3NVJ7_STRMR</name>
<proteinExistence type="predicted"/>
<dbReference type="AlphaFoldDB" id="A0A7W3NVJ7"/>
<gene>
    <name evidence="2" type="ORF">HDA42_006364</name>
</gene>
<comment type="caution">
    <text evidence="2">The sequence shown here is derived from an EMBL/GenBank/DDBJ whole genome shotgun (WGS) entry which is preliminary data.</text>
</comment>
<evidence type="ECO:0000313" key="2">
    <source>
        <dbReference type="EMBL" id="MBA9057186.1"/>
    </source>
</evidence>
<feature type="region of interest" description="Disordered" evidence="1">
    <location>
        <begin position="23"/>
        <end position="44"/>
    </location>
</feature>
<dbReference type="Proteomes" id="UP000577386">
    <property type="component" value="Unassembled WGS sequence"/>
</dbReference>
<organism evidence="2 3">
    <name type="scientific">Streptomyces murinus</name>
    <dbReference type="NCBI Taxonomy" id="33900"/>
    <lineage>
        <taxon>Bacteria</taxon>
        <taxon>Bacillati</taxon>
        <taxon>Actinomycetota</taxon>
        <taxon>Actinomycetes</taxon>
        <taxon>Kitasatosporales</taxon>
        <taxon>Streptomycetaceae</taxon>
        <taxon>Streptomyces</taxon>
    </lineage>
</organism>
<sequence>MLAYEEACGLAGGEARVLWQKARRAEGRRDQRRAAPGRPGKAPRADLIADRADMSHALADLRDRAGLSYRAMERRVEERPELVQLSRSTAQRILTRQAFPTSQSQLMAVLHACAVPKRSWDDWSRAWKKVHRAQDRKEPAVTPARKLLAREAEAELACFELEAVEPFRSPTAAWSVRCCLCGALFRVQLSGLGHGWTGCPNRCPRDRARLTTTGQLAPSTCPRCELQTTDTLVADCPVRDASACMYSRFRPPE</sequence>
<keyword evidence="3" id="KW-1185">Reference proteome</keyword>
<protein>
    <submittedName>
        <fullName evidence="2">Uncharacterized protein</fullName>
    </submittedName>
</protein>
<evidence type="ECO:0000256" key="1">
    <source>
        <dbReference type="SAM" id="MobiDB-lite"/>
    </source>
</evidence>
<feature type="compositionally biased region" description="Basic and acidic residues" evidence="1">
    <location>
        <begin position="23"/>
        <end position="33"/>
    </location>
</feature>